<protein>
    <submittedName>
        <fullName evidence="12">Cytochrome c peroxidase</fullName>
    </submittedName>
</protein>
<dbReference type="PANTHER" id="PTHR30600:SF10">
    <property type="entry name" value="BLL6722 PROTEIN"/>
    <property type="match status" value="1"/>
</dbReference>
<dbReference type="PROSITE" id="PS51007">
    <property type="entry name" value="CYTC"/>
    <property type="match status" value="1"/>
</dbReference>
<comment type="subcellular location">
    <subcellularLocation>
        <location evidence="1">Periplasm</location>
    </subcellularLocation>
</comment>
<keyword evidence="6" id="KW-0560">Oxidoreductase</keyword>
<feature type="signal peptide" evidence="10">
    <location>
        <begin position="1"/>
        <end position="19"/>
    </location>
</feature>
<keyword evidence="3 9" id="KW-0479">Metal-binding</keyword>
<dbReference type="AlphaFoldDB" id="A0A9X4BLT3"/>
<accession>A0A9X4BLT3</accession>
<dbReference type="InterPro" id="IPR009056">
    <property type="entry name" value="Cyt_c-like_dom"/>
</dbReference>
<evidence type="ECO:0000256" key="5">
    <source>
        <dbReference type="ARBA" id="ARBA00022764"/>
    </source>
</evidence>
<feature type="binding site" description="covalent" evidence="8">
    <location>
        <position position="77"/>
    </location>
    <ligand>
        <name>heme c</name>
        <dbReference type="ChEBI" id="CHEBI:61717"/>
        <label>1</label>
    </ligand>
</feature>
<dbReference type="InterPro" id="IPR004852">
    <property type="entry name" value="Di-haem_cyt_c_peroxidsae"/>
</dbReference>
<feature type="binding site" description="axial binding residue" evidence="9">
    <location>
        <position position="271"/>
    </location>
    <ligand>
        <name>heme c</name>
        <dbReference type="ChEBI" id="CHEBI:61717"/>
        <label>2</label>
    </ligand>
    <ligandPart>
        <name>Fe</name>
        <dbReference type="ChEBI" id="CHEBI:18248"/>
    </ligandPart>
</feature>
<keyword evidence="5" id="KW-0574">Periplasm</keyword>
<evidence type="ECO:0000256" key="3">
    <source>
        <dbReference type="ARBA" id="ARBA00022723"/>
    </source>
</evidence>
<comment type="caution">
    <text evidence="12">The sequence shown here is derived from an EMBL/GenBank/DDBJ whole genome shotgun (WGS) entry which is preliminary data.</text>
</comment>
<dbReference type="GO" id="GO:0004130">
    <property type="term" value="F:cytochrome-c peroxidase activity"/>
    <property type="evidence" value="ECO:0007669"/>
    <property type="project" value="TreeGrafter"/>
</dbReference>
<keyword evidence="2 8" id="KW-0349">Heme</keyword>
<evidence type="ECO:0000256" key="10">
    <source>
        <dbReference type="SAM" id="SignalP"/>
    </source>
</evidence>
<evidence type="ECO:0000259" key="11">
    <source>
        <dbReference type="PROSITE" id="PS51007"/>
    </source>
</evidence>
<dbReference type="PIRSF" id="PIRSF000294">
    <property type="entry name" value="Cytochrome-c_peroxidase"/>
    <property type="match status" value="1"/>
</dbReference>
<comment type="cofactor">
    <cofactor evidence="8">
        <name>heme</name>
        <dbReference type="ChEBI" id="CHEBI:30413"/>
    </cofactor>
    <text evidence="8">Binds 2 heme groups.</text>
</comment>
<dbReference type="Pfam" id="PF03150">
    <property type="entry name" value="CCP_MauG"/>
    <property type="match status" value="1"/>
</dbReference>
<feature type="binding site" description="covalent" evidence="8">
    <location>
        <position position="270"/>
    </location>
    <ligand>
        <name>heme c</name>
        <dbReference type="ChEBI" id="CHEBI:61717"/>
        <label>2</label>
    </ligand>
</feature>
<evidence type="ECO:0000256" key="8">
    <source>
        <dbReference type="PIRSR" id="PIRSR000294-1"/>
    </source>
</evidence>
<keyword evidence="12" id="KW-0575">Peroxidase</keyword>
<dbReference type="InterPro" id="IPR036909">
    <property type="entry name" value="Cyt_c-like_dom_sf"/>
</dbReference>
<keyword evidence="13" id="KW-1185">Reference proteome</keyword>
<sequence>MSRFAVACVLAFAAAGAGADDAVTFDARELRAIVRLSPLPPPPRDPSNAVADDPRAAKLGERLFFDARLSANGATACATCHDPARAWTDGKRSADGGARFARNTPSIRDTAHNRWFYWDGRADSAWAQALGPLENAREMGGNRLAQIRLVASDARLAADYAAVFGALPDGIADPRRFPPAARPLVDAPDDPLDVAWRAMRDDDRRAANRMFAEIGKAIAAFERGITVGETPFDRYVARLRQGDGAPTREFTVAAQRGLKLFVGRGQCTLCHSGAGLSDGEFHDVGIALGENHRVDPGRHRGVLTLLASGFTRAGEYADAIAADAPIRYLALQSDQLGQFKTPTLRGVAGTAPYMHDGRFDTLEQVVRFYSTRVGASPLGHPTTLLKPLGLNEGEVGDLATFLRALGGER</sequence>
<dbReference type="GO" id="GO:0046872">
    <property type="term" value="F:metal ion binding"/>
    <property type="evidence" value="ECO:0007669"/>
    <property type="project" value="UniProtKB-KW"/>
</dbReference>
<comment type="PTM">
    <text evidence="8">Binds 2 heme groups per subunit.</text>
</comment>
<dbReference type="GO" id="GO:0020037">
    <property type="term" value="F:heme binding"/>
    <property type="evidence" value="ECO:0007669"/>
    <property type="project" value="InterPro"/>
</dbReference>
<dbReference type="GO" id="GO:0009055">
    <property type="term" value="F:electron transfer activity"/>
    <property type="evidence" value="ECO:0007669"/>
    <property type="project" value="InterPro"/>
</dbReference>
<dbReference type="InterPro" id="IPR026259">
    <property type="entry name" value="MauG/Cytc_peroxidase"/>
</dbReference>
<proteinExistence type="predicted"/>
<dbReference type="EMBL" id="JAOVZO020000018">
    <property type="protein sequence ID" value="MDC8014609.1"/>
    <property type="molecule type" value="Genomic_DNA"/>
</dbReference>
<reference evidence="12" key="1">
    <citation type="submission" date="2023-02" db="EMBL/GenBank/DDBJ databases">
        <title>Tahibacter soli sp. nov. isolated from soil.</title>
        <authorList>
            <person name="Baek J.H."/>
            <person name="Lee J.K."/>
            <person name="Choi D.G."/>
            <person name="Jeon C.O."/>
        </authorList>
    </citation>
    <scope>NUCLEOTIDE SEQUENCE</scope>
    <source>
        <strain evidence="12">BL</strain>
    </source>
</reference>
<feature type="chain" id="PRO_5040878743" evidence="10">
    <location>
        <begin position="20"/>
        <end position="409"/>
    </location>
</feature>
<feature type="binding site" description="covalent" evidence="8">
    <location>
        <position position="267"/>
    </location>
    <ligand>
        <name>heme c</name>
        <dbReference type="ChEBI" id="CHEBI:61717"/>
        <label>2</label>
    </ligand>
</feature>
<dbReference type="Gene3D" id="1.10.760.10">
    <property type="entry name" value="Cytochrome c-like domain"/>
    <property type="match status" value="2"/>
</dbReference>
<evidence type="ECO:0000256" key="9">
    <source>
        <dbReference type="PIRSR" id="PIRSR000294-2"/>
    </source>
</evidence>
<evidence type="ECO:0000256" key="1">
    <source>
        <dbReference type="ARBA" id="ARBA00004418"/>
    </source>
</evidence>
<dbReference type="Proteomes" id="UP001139971">
    <property type="component" value="Unassembled WGS sequence"/>
</dbReference>
<evidence type="ECO:0000313" key="13">
    <source>
        <dbReference type="Proteomes" id="UP001139971"/>
    </source>
</evidence>
<dbReference type="InterPro" id="IPR051395">
    <property type="entry name" value="Cytochrome_c_Peroxidase/MauG"/>
</dbReference>
<feature type="binding site" description="covalent" evidence="8">
    <location>
        <position position="80"/>
    </location>
    <ligand>
        <name>heme c</name>
        <dbReference type="ChEBI" id="CHEBI:61717"/>
        <label>1</label>
    </ligand>
</feature>
<feature type="domain" description="Cytochrome c" evidence="11">
    <location>
        <begin position="252"/>
        <end position="406"/>
    </location>
</feature>
<evidence type="ECO:0000313" key="12">
    <source>
        <dbReference type="EMBL" id="MDC8014609.1"/>
    </source>
</evidence>
<name>A0A9X4BLT3_9GAMM</name>
<gene>
    <name evidence="12" type="ORF">OD750_018845</name>
</gene>
<evidence type="ECO:0000256" key="4">
    <source>
        <dbReference type="ARBA" id="ARBA00022729"/>
    </source>
</evidence>
<evidence type="ECO:0000256" key="7">
    <source>
        <dbReference type="ARBA" id="ARBA00023004"/>
    </source>
</evidence>
<evidence type="ECO:0000256" key="6">
    <source>
        <dbReference type="ARBA" id="ARBA00023002"/>
    </source>
</evidence>
<dbReference type="RefSeq" id="WP_263542176.1">
    <property type="nucleotide sequence ID" value="NZ_JAOVZO020000018.1"/>
</dbReference>
<dbReference type="GO" id="GO:0042597">
    <property type="term" value="C:periplasmic space"/>
    <property type="evidence" value="ECO:0007669"/>
    <property type="project" value="UniProtKB-SubCell"/>
</dbReference>
<evidence type="ECO:0000256" key="2">
    <source>
        <dbReference type="ARBA" id="ARBA00022617"/>
    </source>
</evidence>
<dbReference type="SUPFAM" id="SSF46626">
    <property type="entry name" value="Cytochrome c"/>
    <property type="match status" value="2"/>
</dbReference>
<dbReference type="PANTHER" id="PTHR30600">
    <property type="entry name" value="CYTOCHROME C PEROXIDASE-RELATED"/>
    <property type="match status" value="1"/>
</dbReference>
<keyword evidence="4 10" id="KW-0732">Signal</keyword>
<feature type="binding site" description="axial binding residue" evidence="9">
    <location>
        <position position="81"/>
    </location>
    <ligand>
        <name>heme c</name>
        <dbReference type="ChEBI" id="CHEBI:61717"/>
        <label>1</label>
    </ligand>
    <ligandPart>
        <name>Fe</name>
        <dbReference type="ChEBI" id="CHEBI:18248"/>
    </ligandPart>
</feature>
<organism evidence="12 13">
    <name type="scientific">Tahibacter soli</name>
    <dbReference type="NCBI Taxonomy" id="2983605"/>
    <lineage>
        <taxon>Bacteria</taxon>
        <taxon>Pseudomonadati</taxon>
        <taxon>Pseudomonadota</taxon>
        <taxon>Gammaproteobacteria</taxon>
        <taxon>Lysobacterales</taxon>
        <taxon>Rhodanobacteraceae</taxon>
        <taxon>Tahibacter</taxon>
    </lineage>
</organism>
<keyword evidence="7 9" id="KW-0408">Iron</keyword>